<dbReference type="InterPro" id="IPR020103">
    <property type="entry name" value="PsdUridine_synth_cat_dom_sf"/>
</dbReference>
<dbReference type="InterPro" id="IPR006145">
    <property type="entry name" value="PsdUridine_synth_RsuA/RluA"/>
</dbReference>
<gene>
    <name evidence="8" type="ORF">E9531_08150</name>
</gene>
<dbReference type="InterPro" id="IPR050343">
    <property type="entry name" value="RsuA_PseudoU_synthase"/>
</dbReference>
<feature type="compositionally biased region" description="Basic and acidic residues" evidence="6">
    <location>
        <begin position="21"/>
        <end position="58"/>
    </location>
</feature>
<evidence type="ECO:0000256" key="2">
    <source>
        <dbReference type="ARBA" id="ARBA00022884"/>
    </source>
</evidence>
<evidence type="ECO:0000259" key="7">
    <source>
        <dbReference type="SMART" id="SM00363"/>
    </source>
</evidence>
<feature type="compositionally biased region" description="Basic residues" evidence="6">
    <location>
        <begin position="413"/>
        <end position="423"/>
    </location>
</feature>
<sequence length="423" mass="46478">MGEGTKRRGPAALRAQQAVRKKADPSARHSMQEDDRRGHVNDSAHSEAEAEIERQGHALPDEVLEQEGYAFEDVIAGVLDEVTGDDGEDLPAPKAVHKRVLQPDAEQPKLHKVLAQAGVGSRLEMEALIQQGRVLVNDQPAHVGQRVQFGDQIKINGKPVRVRIAPPAPRVLAYHKVAGEMVTRDDPLNRPTIFRRLPSLPQGKWQAVGRLDLNTEGLLLVTNSGDLANRLMHPRYGLEREYAVRILGALSDEERARLLNGVTLEDGEAAFGSIEDGGGEGVNQWYRVTISEGRNREVRRMMEAVGHAVSRLIRIRYGSVLLMRGLRRGMWFELSERDVARLTEEVEMPLPAPVAPVAARGRRNTSGAGRRPSMASAPVVRKPQTPRRKTDGAEGGKPQGYIGEGGIRPPQRGGKRSSKGRGR</sequence>
<dbReference type="NCBIfam" id="TIGR00093">
    <property type="entry name" value="pseudouridine synthase"/>
    <property type="match status" value="1"/>
</dbReference>
<dbReference type="FunFam" id="3.10.290.10:FF:000003">
    <property type="entry name" value="Pseudouridine synthase"/>
    <property type="match status" value="1"/>
</dbReference>
<evidence type="ECO:0000256" key="5">
    <source>
        <dbReference type="RuleBase" id="RU003887"/>
    </source>
</evidence>
<protein>
    <recommendedName>
        <fullName evidence="5">Pseudouridine synthase</fullName>
        <ecNumber evidence="5">5.4.99.-</ecNumber>
    </recommendedName>
</protein>
<dbReference type="Proteomes" id="UP000308917">
    <property type="component" value="Unassembled WGS sequence"/>
</dbReference>
<evidence type="ECO:0000256" key="4">
    <source>
        <dbReference type="PROSITE-ProRule" id="PRU00182"/>
    </source>
</evidence>
<dbReference type="GO" id="GO:0005829">
    <property type="term" value="C:cytosol"/>
    <property type="evidence" value="ECO:0007669"/>
    <property type="project" value="UniProtKB-ARBA"/>
</dbReference>
<dbReference type="GO" id="GO:0003723">
    <property type="term" value="F:RNA binding"/>
    <property type="evidence" value="ECO:0007669"/>
    <property type="project" value="UniProtKB-KW"/>
</dbReference>
<evidence type="ECO:0000256" key="3">
    <source>
        <dbReference type="ARBA" id="ARBA00023235"/>
    </source>
</evidence>
<organism evidence="8 9">
    <name type="scientific">Lampropedia puyangensis</name>
    <dbReference type="NCBI Taxonomy" id="1330072"/>
    <lineage>
        <taxon>Bacteria</taxon>
        <taxon>Pseudomonadati</taxon>
        <taxon>Pseudomonadota</taxon>
        <taxon>Betaproteobacteria</taxon>
        <taxon>Burkholderiales</taxon>
        <taxon>Comamonadaceae</taxon>
        <taxon>Lampropedia</taxon>
    </lineage>
</organism>
<accession>A0A4S8F3Y3</accession>
<dbReference type="InterPro" id="IPR020094">
    <property type="entry name" value="TruA/RsuA/RluB/E/F_N"/>
</dbReference>
<dbReference type="InterPro" id="IPR036986">
    <property type="entry name" value="S4_RNA-bd_sf"/>
</dbReference>
<feature type="region of interest" description="Disordered" evidence="6">
    <location>
        <begin position="353"/>
        <end position="423"/>
    </location>
</feature>
<dbReference type="SMART" id="SM00363">
    <property type="entry name" value="S4"/>
    <property type="match status" value="1"/>
</dbReference>
<dbReference type="InterPro" id="IPR000748">
    <property type="entry name" value="PsdUridine_synth_RsuA/RluB/E/F"/>
</dbReference>
<name>A0A4S8F3Y3_9BURK</name>
<keyword evidence="3 5" id="KW-0413">Isomerase</keyword>
<evidence type="ECO:0000256" key="6">
    <source>
        <dbReference type="SAM" id="MobiDB-lite"/>
    </source>
</evidence>
<feature type="compositionally biased region" description="Gly residues" evidence="6">
    <location>
        <begin position="395"/>
        <end position="406"/>
    </location>
</feature>
<dbReference type="FunFam" id="3.30.70.1560:FF:000001">
    <property type="entry name" value="Pseudouridine synthase"/>
    <property type="match status" value="1"/>
</dbReference>
<dbReference type="OrthoDB" id="9807213at2"/>
<dbReference type="SUPFAM" id="SSF55120">
    <property type="entry name" value="Pseudouridine synthase"/>
    <property type="match status" value="1"/>
</dbReference>
<evidence type="ECO:0000313" key="9">
    <source>
        <dbReference type="Proteomes" id="UP000308917"/>
    </source>
</evidence>
<comment type="similarity">
    <text evidence="1 5">Belongs to the pseudouridine synthase RsuA family.</text>
</comment>
<dbReference type="PROSITE" id="PS50889">
    <property type="entry name" value="S4"/>
    <property type="match status" value="1"/>
</dbReference>
<dbReference type="InterPro" id="IPR018496">
    <property type="entry name" value="PsdUridine_synth_RsuA/RluB_CS"/>
</dbReference>
<comment type="caution">
    <text evidence="8">The sequence shown here is derived from an EMBL/GenBank/DDBJ whole genome shotgun (WGS) entry which is preliminary data.</text>
</comment>
<dbReference type="InterPro" id="IPR042092">
    <property type="entry name" value="PsdUridine_s_RsuA/RluB/E/F_cat"/>
</dbReference>
<dbReference type="PROSITE" id="PS01149">
    <property type="entry name" value="PSI_RSU"/>
    <property type="match status" value="1"/>
</dbReference>
<keyword evidence="2 4" id="KW-0694">RNA-binding</keyword>
<dbReference type="PANTHER" id="PTHR47683:SF3">
    <property type="entry name" value="RIBOSOMAL LARGE SUBUNIT PSEUDOURIDINE SYNTHASE B"/>
    <property type="match status" value="1"/>
</dbReference>
<dbReference type="GO" id="GO:0120159">
    <property type="term" value="F:rRNA pseudouridine synthase activity"/>
    <property type="evidence" value="ECO:0007669"/>
    <property type="project" value="UniProtKB-ARBA"/>
</dbReference>
<dbReference type="CDD" id="cd00165">
    <property type="entry name" value="S4"/>
    <property type="match status" value="1"/>
</dbReference>
<dbReference type="AlphaFoldDB" id="A0A4S8F3Y3"/>
<reference evidence="8 9" key="1">
    <citation type="journal article" date="2015" name="Antonie Van Leeuwenhoek">
        <title>Lampropedia puyangensis sp. nov., isolated from symptomatic bark of Populus ? euramericana canker and emended description of Lampropedia hyalina (Ehrenberg 1832) Lee et al. 2004.</title>
        <authorList>
            <person name="Li Y."/>
            <person name="Wang T."/>
            <person name="Piao C.G."/>
            <person name="Wang L.F."/>
            <person name="Tian G.Z."/>
            <person name="Zhu T.H."/>
            <person name="Guo M.W."/>
        </authorList>
    </citation>
    <scope>NUCLEOTIDE SEQUENCE [LARGE SCALE GENOMIC DNA]</scope>
    <source>
        <strain evidence="8 9">2-bin</strain>
    </source>
</reference>
<dbReference type="Gene3D" id="3.30.70.1560">
    <property type="entry name" value="Alpha-L RNA-binding motif"/>
    <property type="match status" value="1"/>
</dbReference>
<dbReference type="Gene3D" id="3.30.70.580">
    <property type="entry name" value="Pseudouridine synthase I, catalytic domain, N-terminal subdomain"/>
    <property type="match status" value="1"/>
</dbReference>
<evidence type="ECO:0000256" key="1">
    <source>
        <dbReference type="ARBA" id="ARBA00008348"/>
    </source>
</evidence>
<dbReference type="GO" id="GO:0000455">
    <property type="term" value="P:enzyme-directed rRNA pseudouridine synthesis"/>
    <property type="evidence" value="ECO:0007669"/>
    <property type="project" value="UniProtKB-ARBA"/>
</dbReference>
<feature type="domain" description="RNA-binding S4" evidence="7">
    <location>
        <begin position="108"/>
        <end position="170"/>
    </location>
</feature>
<dbReference type="Pfam" id="PF01479">
    <property type="entry name" value="S4"/>
    <property type="match status" value="1"/>
</dbReference>
<dbReference type="SUPFAM" id="SSF55174">
    <property type="entry name" value="Alpha-L RNA-binding motif"/>
    <property type="match status" value="1"/>
</dbReference>
<evidence type="ECO:0000313" key="8">
    <source>
        <dbReference type="EMBL" id="THU02063.1"/>
    </source>
</evidence>
<dbReference type="InterPro" id="IPR002942">
    <property type="entry name" value="S4_RNA-bd"/>
</dbReference>
<keyword evidence="9" id="KW-1185">Reference proteome</keyword>
<feature type="region of interest" description="Disordered" evidence="6">
    <location>
        <begin position="1"/>
        <end position="58"/>
    </location>
</feature>
<dbReference type="PANTHER" id="PTHR47683">
    <property type="entry name" value="PSEUDOURIDINE SYNTHASE FAMILY PROTEIN-RELATED"/>
    <property type="match status" value="1"/>
</dbReference>
<dbReference type="EC" id="5.4.99.-" evidence="5"/>
<dbReference type="Gene3D" id="3.10.290.10">
    <property type="entry name" value="RNA-binding S4 domain"/>
    <property type="match status" value="1"/>
</dbReference>
<proteinExistence type="inferred from homology"/>
<dbReference type="EMBL" id="STFG01000007">
    <property type="protein sequence ID" value="THU02063.1"/>
    <property type="molecule type" value="Genomic_DNA"/>
</dbReference>
<dbReference type="Pfam" id="PF00849">
    <property type="entry name" value="PseudoU_synth_2"/>
    <property type="match status" value="1"/>
</dbReference>
<dbReference type="CDD" id="cd02556">
    <property type="entry name" value="PseudoU_synth_RluB"/>
    <property type="match status" value="1"/>
</dbReference>